<dbReference type="EMBL" id="ML119684">
    <property type="protein sequence ID" value="RPA80811.1"/>
    <property type="molecule type" value="Genomic_DNA"/>
</dbReference>
<protein>
    <submittedName>
        <fullName evidence="1">Uncharacterized protein</fullName>
    </submittedName>
</protein>
<accession>A0A3N4I9E8</accession>
<reference evidence="1 2" key="1">
    <citation type="journal article" date="2018" name="Nat. Ecol. Evol.">
        <title>Pezizomycetes genomes reveal the molecular basis of ectomycorrhizal truffle lifestyle.</title>
        <authorList>
            <person name="Murat C."/>
            <person name="Payen T."/>
            <person name="Noel B."/>
            <person name="Kuo A."/>
            <person name="Morin E."/>
            <person name="Chen J."/>
            <person name="Kohler A."/>
            <person name="Krizsan K."/>
            <person name="Balestrini R."/>
            <person name="Da Silva C."/>
            <person name="Montanini B."/>
            <person name="Hainaut M."/>
            <person name="Levati E."/>
            <person name="Barry K.W."/>
            <person name="Belfiori B."/>
            <person name="Cichocki N."/>
            <person name="Clum A."/>
            <person name="Dockter R.B."/>
            <person name="Fauchery L."/>
            <person name="Guy J."/>
            <person name="Iotti M."/>
            <person name="Le Tacon F."/>
            <person name="Lindquist E.A."/>
            <person name="Lipzen A."/>
            <person name="Malagnac F."/>
            <person name="Mello A."/>
            <person name="Molinier V."/>
            <person name="Miyauchi S."/>
            <person name="Poulain J."/>
            <person name="Riccioni C."/>
            <person name="Rubini A."/>
            <person name="Sitrit Y."/>
            <person name="Splivallo R."/>
            <person name="Traeger S."/>
            <person name="Wang M."/>
            <person name="Zifcakova L."/>
            <person name="Wipf D."/>
            <person name="Zambonelli A."/>
            <person name="Paolocci F."/>
            <person name="Nowrousian M."/>
            <person name="Ottonello S."/>
            <person name="Baldrian P."/>
            <person name="Spatafora J.W."/>
            <person name="Henrissat B."/>
            <person name="Nagy L.G."/>
            <person name="Aury J.M."/>
            <person name="Wincker P."/>
            <person name="Grigoriev I.V."/>
            <person name="Bonfante P."/>
            <person name="Martin F.M."/>
        </authorList>
    </citation>
    <scope>NUCLEOTIDE SEQUENCE [LARGE SCALE GENOMIC DNA]</scope>
    <source>
        <strain evidence="1 2">RN42</strain>
    </source>
</reference>
<gene>
    <name evidence="1" type="ORF">BJ508DRAFT_415081</name>
</gene>
<dbReference type="Proteomes" id="UP000275078">
    <property type="component" value="Unassembled WGS sequence"/>
</dbReference>
<organism evidence="1 2">
    <name type="scientific">Ascobolus immersus RN42</name>
    <dbReference type="NCBI Taxonomy" id="1160509"/>
    <lineage>
        <taxon>Eukaryota</taxon>
        <taxon>Fungi</taxon>
        <taxon>Dikarya</taxon>
        <taxon>Ascomycota</taxon>
        <taxon>Pezizomycotina</taxon>
        <taxon>Pezizomycetes</taxon>
        <taxon>Pezizales</taxon>
        <taxon>Ascobolaceae</taxon>
        <taxon>Ascobolus</taxon>
    </lineage>
</organism>
<keyword evidence="2" id="KW-1185">Reference proteome</keyword>
<evidence type="ECO:0000313" key="1">
    <source>
        <dbReference type="EMBL" id="RPA80811.1"/>
    </source>
</evidence>
<dbReference type="AlphaFoldDB" id="A0A3N4I9E8"/>
<evidence type="ECO:0000313" key="2">
    <source>
        <dbReference type="Proteomes" id="UP000275078"/>
    </source>
</evidence>
<proteinExistence type="predicted"/>
<sequence>MKSDSKTMNLYPSPALVLPETNTVSTAAPTATCYFADQRRRMLLLSYEEVRDASTRASTVVATTRRIQDVLHRHIFIGIHPHPNQALQQLATIAAFEREVILLAHPQVLKEWAEILRDAPSSKKSRKIQTGHIAALDDIFGRWGGAERVWNAFGRWAKCDIVTLFTHFNFLTWRVGPGKTSRTFMCEFLCRTSTTDAQVALYATYAVRGMEEWLADEENRMYWVRPSVWIY</sequence>
<name>A0A3N4I9E8_ASCIM</name>